<comment type="caution">
    <text evidence="7">The sequence shown here is derived from an EMBL/GenBank/DDBJ whole genome shotgun (WGS) entry which is preliminary data.</text>
</comment>
<keyword evidence="5 6" id="KW-0472">Membrane</keyword>
<evidence type="ECO:0000256" key="4">
    <source>
        <dbReference type="ARBA" id="ARBA00022989"/>
    </source>
</evidence>
<dbReference type="InterPro" id="IPR051611">
    <property type="entry name" value="ECF_transporter_component"/>
</dbReference>
<dbReference type="CDD" id="cd16914">
    <property type="entry name" value="EcfT"/>
    <property type="match status" value="1"/>
</dbReference>
<organism evidence="7 8">
    <name type="scientific">Acetobacterium bakii</name>
    <dbReference type="NCBI Taxonomy" id="52689"/>
    <lineage>
        <taxon>Bacteria</taxon>
        <taxon>Bacillati</taxon>
        <taxon>Bacillota</taxon>
        <taxon>Clostridia</taxon>
        <taxon>Eubacteriales</taxon>
        <taxon>Eubacteriaceae</taxon>
        <taxon>Acetobacterium</taxon>
    </lineage>
</organism>
<evidence type="ECO:0000256" key="3">
    <source>
        <dbReference type="ARBA" id="ARBA00022692"/>
    </source>
</evidence>
<feature type="transmembrane region" description="Helical" evidence="6">
    <location>
        <begin position="89"/>
        <end position="113"/>
    </location>
</feature>
<feature type="transmembrane region" description="Helical" evidence="6">
    <location>
        <begin position="22"/>
        <end position="44"/>
    </location>
</feature>
<dbReference type="STRING" id="52689.AKG39_07520"/>
<dbReference type="Pfam" id="PF02361">
    <property type="entry name" value="CbiQ"/>
    <property type="match status" value="1"/>
</dbReference>
<dbReference type="OrthoDB" id="3730291at2"/>
<dbReference type="PANTHER" id="PTHR34857">
    <property type="entry name" value="SLL0384 PROTEIN"/>
    <property type="match status" value="1"/>
</dbReference>
<evidence type="ECO:0000313" key="8">
    <source>
        <dbReference type="Proteomes" id="UP000036873"/>
    </source>
</evidence>
<evidence type="ECO:0000256" key="1">
    <source>
        <dbReference type="ARBA" id="ARBA00004141"/>
    </source>
</evidence>
<dbReference type="EMBL" id="LGYO01000017">
    <property type="protein sequence ID" value="KNZ42222.1"/>
    <property type="molecule type" value="Genomic_DNA"/>
</dbReference>
<keyword evidence="3 6" id="KW-0812">Transmembrane</keyword>
<accession>A0A0L6U1I8</accession>
<dbReference type="AlphaFoldDB" id="A0A0L6U1I8"/>
<feature type="transmembrane region" description="Helical" evidence="6">
    <location>
        <begin position="216"/>
        <end position="238"/>
    </location>
</feature>
<proteinExistence type="predicted"/>
<feature type="transmembrane region" description="Helical" evidence="6">
    <location>
        <begin position="65"/>
        <end position="83"/>
    </location>
</feature>
<evidence type="ECO:0000256" key="6">
    <source>
        <dbReference type="SAM" id="Phobius"/>
    </source>
</evidence>
<keyword evidence="2" id="KW-1003">Cell membrane</keyword>
<name>A0A0L6U1I8_9FIRM</name>
<reference evidence="8" key="1">
    <citation type="submission" date="2015-07" db="EMBL/GenBank/DDBJ databases">
        <title>Draft genome sequence of Acetobacterium bakii DSM 8293, a potential psychrophilic chemical producer through syngas fermentation.</title>
        <authorList>
            <person name="Song Y."/>
            <person name="Hwang S."/>
            <person name="Cho B.-K."/>
        </authorList>
    </citation>
    <scope>NUCLEOTIDE SEQUENCE [LARGE SCALE GENOMIC DNA]</scope>
    <source>
        <strain evidence="8">DSM 8239</strain>
    </source>
</reference>
<dbReference type="PATRIC" id="fig|52689.4.peg.622"/>
<gene>
    <name evidence="7" type="ORF">AKG39_07520</name>
</gene>
<keyword evidence="4 6" id="KW-1133">Transmembrane helix</keyword>
<comment type="subcellular location">
    <subcellularLocation>
        <location evidence="1">Membrane</location>
        <topology evidence="1">Multi-pass membrane protein</topology>
    </subcellularLocation>
</comment>
<keyword evidence="8" id="KW-1185">Reference proteome</keyword>
<dbReference type="GO" id="GO:0005886">
    <property type="term" value="C:plasma membrane"/>
    <property type="evidence" value="ECO:0007669"/>
    <property type="project" value="UniProtKB-ARBA"/>
</dbReference>
<sequence length="239" mass="26261">MDLSAFAGNCSARLWLDPRTKLIMLLVVNIVLIGGGHSGVSTVIRPLLALLPLLLLLAEYKFKPAALYFIFIASAMAAETFLVSRTQGVLNLIIVIAAGLLSRFVPVLVMGYYMVTTTKISEFVAAMERLHLPPQIIIPFSVMLRFFPTVAEEKAAISDAMRMRGIRIGGKNSGAIIEYRIVPLLMSSVKIGEELSAAALTRGLGKPVRRTNICRVGFGPIDYGFIIFTLSLFFAWIFY</sequence>
<evidence type="ECO:0000256" key="5">
    <source>
        <dbReference type="ARBA" id="ARBA00023136"/>
    </source>
</evidence>
<dbReference type="InterPro" id="IPR003339">
    <property type="entry name" value="ABC/ECF_trnsptr_transmembrane"/>
</dbReference>
<dbReference type="Proteomes" id="UP000036873">
    <property type="component" value="Unassembled WGS sequence"/>
</dbReference>
<evidence type="ECO:0000313" key="7">
    <source>
        <dbReference type="EMBL" id="KNZ42222.1"/>
    </source>
</evidence>
<evidence type="ECO:0000256" key="2">
    <source>
        <dbReference type="ARBA" id="ARBA00022475"/>
    </source>
</evidence>
<protein>
    <submittedName>
        <fullName evidence="7">Membrane protein</fullName>
    </submittedName>
</protein>
<dbReference type="PANTHER" id="PTHR34857:SF2">
    <property type="entry name" value="SLL0384 PROTEIN"/>
    <property type="match status" value="1"/>
</dbReference>
<dbReference type="RefSeq" id="WP_050739768.1">
    <property type="nucleotide sequence ID" value="NZ_LGYO01000017.1"/>
</dbReference>